<dbReference type="Proteomes" id="UP000315343">
    <property type="component" value="Unassembled WGS sequence"/>
</dbReference>
<accession>A0A562JC58</accession>
<evidence type="ECO:0000313" key="10">
    <source>
        <dbReference type="EMBL" id="TWH80354.1"/>
    </source>
</evidence>
<dbReference type="Gene3D" id="1.10.569.10">
    <property type="entry name" value="Aldehyde Ferredoxin Oxidoreductase Protein, subunit A, domain 2"/>
    <property type="match status" value="1"/>
</dbReference>
<evidence type="ECO:0000256" key="5">
    <source>
        <dbReference type="ARBA" id="ARBA00023002"/>
    </source>
</evidence>
<dbReference type="Gene3D" id="1.10.599.10">
    <property type="entry name" value="Aldehyde Ferredoxin Oxidoreductase Protein, subunit A, domain 3"/>
    <property type="match status" value="1"/>
</dbReference>
<comment type="caution">
    <text evidence="10">The sequence shown here is derived from an EMBL/GenBank/DDBJ whole genome shotgun (WGS) entry which is preliminary data.</text>
</comment>
<dbReference type="GO" id="GO:0051539">
    <property type="term" value="F:4 iron, 4 sulfur cluster binding"/>
    <property type="evidence" value="ECO:0007669"/>
    <property type="project" value="UniProtKB-KW"/>
</dbReference>
<dbReference type="SMART" id="SM00790">
    <property type="entry name" value="AFOR_N"/>
    <property type="match status" value="1"/>
</dbReference>
<evidence type="ECO:0000256" key="1">
    <source>
        <dbReference type="ARBA" id="ARBA00001966"/>
    </source>
</evidence>
<dbReference type="InterPro" id="IPR013985">
    <property type="entry name" value="Ald_Fedxn_OxRdtase_dom3"/>
</dbReference>
<sequence length="611" mass="66307">MKGYTGKLIRVDLTNKTIKTEKLNMNYAKDYFGGRGLGSKYLYEEVDPTIDALSPENKLIFMTGPVTGTYATCAGRFNVVAKAPLTGTIGAANSGGYFGPELKFAGYDGIIFEGKSNTPVYLHINDDLVELKDASHLWGKNVFETTDMLLAENEDDAKVACIGPAGEKLVLFAAVMNDRDRAAGRSGLGAVMGSKNLKAVVVKGTNGIGVANAMQFNKAAQDAREKVLANGVTGKNGGLQTYGTEVLVNILNEMHALPTNNWQSSRFDDAEKISGEYLTEKYLVKNKACFACPIGCGRVVKIPDGKYKGIVAGPEYEAGWSYGASCGINDINEIDKANHVCNMLGMDPITMGATIACAMELYEKGYLPKEDLDGEELLFGDAQSIMKWTEKTGNREGFGDVLALGSYRMAEKYGHPEFSMTVKKQEMPAYDGRAIQGMGLSYATSNRGGCHVRGYVTSTEVLGIPMKTDPLTTEGKAALVKLFQDLTAVVDSSDICLFTTFAIGLPEVSNLLRGTVGIDMTDEEILKAGERIWNLEKIFNLEAGLTREDDYLPPRLLKEPVTSGPSKGKVTELEVMLNEYYAGRGWDEYGVPTDEKLEELGLAMKSAQEAY</sequence>
<name>A0A562JC58_9FIRM</name>
<feature type="domain" description="Aldehyde ferredoxin oxidoreductase N-terminal" evidence="9">
    <location>
        <begin position="4"/>
        <end position="206"/>
    </location>
</feature>
<dbReference type="InterPro" id="IPR013984">
    <property type="entry name" value="Ald_Fedxn_OxRdtase_dom2"/>
</dbReference>
<keyword evidence="4" id="KW-0479">Metal-binding</keyword>
<protein>
    <submittedName>
        <fullName evidence="10">Aldehyde:ferredoxin oxidoreductase</fullName>
    </submittedName>
</protein>
<keyword evidence="7" id="KW-0411">Iron-sulfur</keyword>
<dbReference type="Pfam" id="PF02730">
    <property type="entry name" value="AFOR_N"/>
    <property type="match status" value="1"/>
</dbReference>
<dbReference type="GO" id="GO:0016625">
    <property type="term" value="F:oxidoreductase activity, acting on the aldehyde or oxo group of donors, iron-sulfur protein as acceptor"/>
    <property type="evidence" value="ECO:0007669"/>
    <property type="project" value="InterPro"/>
</dbReference>
<evidence type="ECO:0000256" key="2">
    <source>
        <dbReference type="ARBA" id="ARBA00011032"/>
    </source>
</evidence>
<evidence type="ECO:0000256" key="6">
    <source>
        <dbReference type="ARBA" id="ARBA00023004"/>
    </source>
</evidence>
<comment type="cofactor">
    <cofactor evidence="1">
        <name>[4Fe-4S] cluster</name>
        <dbReference type="ChEBI" id="CHEBI:49883"/>
    </cofactor>
</comment>
<keyword evidence="5" id="KW-0560">Oxidoreductase</keyword>
<dbReference type="InterPro" id="IPR001203">
    <property type="entry name" value="OxRdtase_Ald_Fedxn_C"/>
</dbReference>
<proteinExistence type="inferred from homology"/>
<dbReference type="InterPro" id="IPR036503">
    <property type="entry name" value="Ald_Fedxn_OxRdtase_N_sf"/>
</dbReference>
<gene>
    <name evidence="10" type="ORF">LY60_01614</name>
</gene>
<dbReference type="InterPro" id="IPR051919">
    <property type="entry name" value="W-dependent_AOR"/>
</dbReference>
<evidence type="ECO:0000313" key="11">
    <source>
        <dbReference type="Proteomes" id="UP000315343"/>
    </source>
</evidence>
<dbReference type="SUPFAM" id="SSF56228">
    <property type="entry name" value="Aldehyde ferredoxin oxidoreductase, N-terminal domain"/>
    <property type="match status" value="1"/>
</dbReference>
<dbReference type="InterPro" id="IPR013983">
    <property type="entry name" value="Ald_Fedxn_OxRdtase_N"/>
</dbReference>
<organism evidence="10 11">
    <name type="scientific">Sedimentibacter saalensis</name>
    <dbReference type="NCBI Taxonomy" id="130788"/>
    <lineage>
        <taxon>Bacteria</taxon>
        <taxon>Bacillati</taxon>
        <taxon>Bacillota</taxon>
        <taxon>Tissierellia</taxon>
        <taxon>Sedimentibacter</taxon>
    </lineage>
</organism>
<dbReference type="Pfam" id="PF01314">
    <property type="entry name" value="AFOR_C"/>
    <property type="match status" value="1"/>
</dbReference>
<evidence type="ECO:0000256" key="4">
    <source>
        <dbReference type="ARBA" id="ARBA00022723"/>
    </source>
</evidence>
<dbReference type="SUPFAM" id="SSF48310">
    <property type="entry name" value="Aldehyde ferredoxin oxidoreductase, C-terminal domains"/>
    <property type="match status" value="1"/>
</dbReference>
<comment type="similarity">
    <text evidence="2">Belongs to the AOR/FOR family.</text>
</comment>
<dbReference type="GO" id="GO:0009055">
    <property type="term" value="F:electron transfer activity"/>
    <property type="evidence" value="ECO:0007669"/>
    <property type="project" value="InterPro"/>
</dbReference>
<dbReference type="Gene3D" id="3.60.9.10">
    <property type="entry name" value="Aldehyde ferredoxin oxidoreductase, N-terminal domain"/>
    <property type="match status" value="1"/>
</dbReference>
<dbReference type="EMBL" id="VLKH01000004">
    <property type="protein sequence ID" value="TWH80354.1"/>
    <property type="molecule type" value="Genomic_DNA"/>
</dbReference>
<dbReference type="OrthoDB" id="9763894at2"/>
<reference evidence="10 11" key="1">
    <citation type="submission" date="2019-07" db="EMBL/GenBank/DDBJ databases">
        <title>Genomic Encyclopedia of Type Strains, Phase I: the one thousand microbial genomes (KMG-I) project.</title>
        <authorList>
            <person name="Kyrpides N."/>
        </authorList>
    </citation>
    <scope>NUCLEOTIDE SEQUENCE [LARGE SCALE GENOMIC DNA]</scope>
    <source>
        <strain evidence="10 11">DSM 13558</strain>
    </source>
</reference>
<dbReference type="GO" id="GO:0046872">
    <property type="term" value="F:metal ion binding"/>
    <property type="evidence" value="ECO:0007669"/>
    <property type="project" value="UniProtKB-KW"/>
</dbReference>
<keyword evidence="6" id="KW-0408">Iron</keyword>
<dbReference type="PANTHER" id="PTHR30038:SF0">
    <property type="entry name" value="TUNGSTEN-CONTAINING ALDEHYDE FERREDOXIN OXIDOREDUCTASE"/>
    <property type="match status" value="1"/>
</dbReference>
<dbReference type="AlphaFoldDB" id="A0A562JC58"/>
<comment type="cofactor">
    <cofactor evidence="8">
        <name>tungstopterin</name>
        <dbReference type="ChEBI" id="CHEBI:30402"/>
    </cofactor>
</comment>
<dbReference type="InterPro" id="IPR036021">
    <property type="entry name" value="Tungsten_al_ferr_oxy-like_C"/>
</dbReference>
<keyword evidence="3" id="KW-0004">4Fe-4S</keyword>
<keyword evidence="11" id="KW-1185">Reference proteome</keyword>
<dbReference type="PANTHER" id="PTHR30038">
    <property type="entry name" value="ALDEHYDE FERREDOXIN OXIDOREDUCTASE"/>
    <property type="match status" value="1"/>
</dbReference>
<dbReference type="RefSeq" id="WP_145082165.1">
    <property type="nucleotide sequence ID" value="NZ_VLKH01000004.1"/>
</dbReference>
<evidence type="ECO:0000256" key="7">
    <source>
        <dbReference type="ARBA" id="ARBA00023014"/>
    </source>
</evidence>
<evidence type="ECO:0000259" key="9">
    <source>
        <dbReference type="SMART" id="SM00790"/>
    </source>
</evidence>
<evidence type="ECO:0000256" key="3">
    <source>
        <dbReference type="ARBA" id="ARBA00022485"/>
    </source>
</evidence>
<evidence type="ECO:0000256" key="8">
    <source>
        <dbReference type="ARBA" id="ARBA00049934"/>
    </source>
</evidence>